<evidence type="ECO:0000256" key="1">
    <source>
        <dbReference type="SAM" id="MobiDB-lite"/>
    </source>
</evidence>
<proteinExistence type="predicted"/>
<feature type="region of interest" description="Disordered" evidence="1">
    <location>
        <begin position="36"/>
        <end position="167"/>
    </location>
</feature>
<feature type="compositionally biased region" description="Low complexity" evidence="1">
    <location>
        <begin position="60"/>
        <end position="69"/>
    </location>
</feature>
<reference evidence="2 3" key="1">
    <citation type="journal article" date="2023" name="G3 (Bethesda)">
        <title>A chromosome-length genome assembly and annotation of blackberry (Rubus argutus, cv. 'Hillquist').</title>
        <authorList>
            <person name="Bruna T."/>
            <person name="Aryal R."/>
            <person name="Dudchenko O."/>
            <person name="Sargent D.J."/>
            <person name="Mead D."/>
            <person name="Buti M."/>
            <person name="Cavallini A."/>
            <person name="Hytonen T."/>
            <person name="Andres J."/>
            <person name="Pham M."/>
            <person name="Weisz D."/>
            <person name="Mascagni F."/>
            <person name="Usai G."/>
            <person name="Natali L."/>
            <person name="Bassil N."/>
            <person name="Fernandez G.E."/>
            <person name="Lomsadze A."/>
            <person name="Armour M."/>
            <person name="Olukolu B."/>
            <person name="Poorten T."/>
            <person name="Britton C."/>
            <person name="Davik J."/>
            <person name="Ashrafi H."/>
            <person name="Aiden E.L."/>
            <person name="Borodovsky M."/>
            <person name="Worthington M."/>
        </authorList>
    </citation>
    <scope>NUCLEOTIDE SEQUENCE [LARGE SCALE GENOMIC DNA]</scope>
    <source>
        <strain evidence="2">PI 553951</strain>
    </source>
</reference>
<name>A0AAW1X085_RUBAR</name>
<dbReference type="Proteomes" id="UP001457282">
    <property type="component" value="Unassembled WGS sequence"/>
</dbReference>
<protein>
    <submittedName>
        <fullName evidence="2">Uncharacterized protein</fullName>
    </submittedName>
</protein>
<comment type="caution">
    <text evidence="2">The sequence shown here is derived from an EMBL/GenBank/DDBJ whole genome shotgun (WGS) entry which is preliminary data.</text>
</comment>
<evidence type="ECO:0000313" key="3">
    <source>
        <dbReference type="Proteomes" id="UP001457282"/>
    </source>
</evidence>
<organism evidence="2 3">
    <name type="scientific">Rubus argutus</name>
    <name type="common">Southern blackberry</name>
    <dbReference type="NCBI Taxonomy" id="59490"/>
    <lineage>
        <taxon>Eukaryota</taxon>
        <taxon>Viridiplantae</taxon>
        <taxon>Streptophyta</taxon>
        <taxon>Embryophyta</taxon>
        <taxon>Tracheophyta</taxon>
        <taxon>Spermatophyta</taxon>
        <taxon>Magnoliopsida</taxon>
        <taxon>eudicotyledons</taxon>
        <taxon>Gunneridae</taxon>
        <taxon>Pentapetalae</taxon>
        <taxon>rosids</taxon>
        <taxon>fabids</taxon>
        <taxon>Rosales</taxon>
        <taxon>Rosaceae</taxon>
        <taxon>Rosoideae</taxon>
        <taxon>Rosoideae incertae sedis</taxon>
        <taxon>Rubus</taxon>
    </lineage>
</organism>
<evidence type="ECO:0000313" key="2">
    <source>
        <dbReference type="EMBL" id="KAK9929673.1"/>
    </source>
</evidence>
<dbReference type="EMBL" id="JBEDUW010000005">
    <property type="protein sequence ID" value="KAK9929673.1"/>
    <property type="molecule type" value="Genomic_DNA"/>
</dbReference>
<feature type="compositionally biased region" description="Polar residues" evidence="1">
    <location>
        <begin position="97"/>
        <end position="121"/>
    </location>
</feature>
<accession>A0AAW1X085</accession>
<sequence>MKWKTRTTGSERVPGLVIGKRGFVVRVYPIKPIKKLPNLDHHPLATSSSIKDRKGFKLLESPSSSSSESGRIEINKKRERLTDPSDPKPNNKRFKSSSESEVATQNPSQPKKTTSKITRSVSKGGLDQETLQPKPSINQEGLSKQNQGGKSESNNVIAPPPSGAPTPLRKLVLAARNKLDELNAQRRNEQGEGETRKREEEANIIMKKNHLEEAENKRSTWILDRQEFKLKVQEVENKAYKSPLFQDNLQLMKEFQKLISQSS</sequence>
<keyword evidence="3" id="KW-1185">Reference proteome</keyword>
<dbReference type="AlphaFoldDB" id="A0AAW1X085"/>
<feature type="compositionally biased region" description="Polar residues" evidence="1">
    <location>
        <begin position="129"/>
        <end position="156"/>
    </location>
</feature>
<feature type="compositionally biased region" description="Basic and acidic residues" evidence="1">
    <location>
        <begin position="70"/>
        <end position="86"/>
    </location>
</feature>
<feature type="region of interest" description="Disordered" evidence="1">
    <location>
        <begin position="180"/>
        <end position="210"/>
    </location>
</feature>
<feature type="compositionally biased region" description="Basic and acidic residues" evidence="1">
    <location>
        <begin position="180"/>
        <end position="201"/>
    </location>
</feature>
<gene>
    <name evidence="2" type="ORF">M0R45_026763</name>
</gene>